<comment type="caution">
    <text evidence="1">The sequence shown here is derived from an EMBL/GenBank/DDBJ whole genome shotgun (WGS) entry which is preliminary data.</text>
</comment>
<evidence type="ECO:0000313" key="1">
    <source>
        <dbReference type="EMBL" id="MBG0568613.1"/>
    </source>
</evidence>
<sequence length="125" mass="13348">MIVVTAAAGGMFRETIAMSKAYAEARSLHGQSELLDEIVAAQPKADHTLYRTPQELRDNGLRRLRTAVALLESKATAGEVEGYRSFVLTLADKVAAAHREDGRSVSPAEAEAIDQIATALGRPSA</sequence>
<name>A0A931CJP9_9ACTN</name>
<organism evidence="1 2">
    <name type="scientific">Actinoplanes aureus</name>
    <dbReference type="NCBI Taxonomy" id="2792083"/>
    <lineage>
        <taxon>Bacteria</taxon>
        <taxon>Bacillati</taxon>
        <taxon>Actinomycetota</taxon>
        <taxon>Actinomycetes</taxon>
        <taxon>Micromonosporales</taxon>
        <taxon>Micromonosporaceae</taxon>
        <taxon>Actinoplanes</taxon>
    </lineage>
</organism>
<dbReference type="EMBL" id="JADQTO010000041">
    <property type="protein sequence ID" value="MBG0568613.1"/>
    <property type="molecule type" value="Genomic_DNA"/>
</dbReference>
<dbReference type="Proteomes" id="UP000598146">
    <property type="component" value="Unassembled WGS sequence"/>
</dbReference>
<keyword evidence="2" id="KW-1185">Reference proteome</keyword>
<gene>
    <name evidence="1" type="ORF">I4J89_45050</name>
</gene>
<accession>A0A931CJP9</accession>
<dbReference type="AlphaFoldDB" id="A0A931CJP9"/>
<dbReference type="RefSeq" id="WP_196420381.1">
    <property type="nucleotide sequence ID" value="NZ_JADQTO010000041.1"/>
</dbReference>
<reference evidence="1" key="1">
    <citation type="submission" date="2020-11" db="EMBL/GenBank/DDBJ databases">
        <title>Isolation and identification of active actinomycetes.</title>
        <authorList>
            <person name="Sun X."/>
        </authorList>
    </citation>
    <scope>NUCLEOTIDE SEQUENCE</scope>
    <source>
        <strain evidence="1">NEAU-A11</strain>
    </source>
</reference>
<protein>
    <submittedName>
        <fullName evidence="1">Uncharacterized protein</fullName>
    </submittedName>
</protein>
<proteinExistence type="predicted"/>
<evidence type="ECO:0000313" key="2">
    <source>
        <dbReference type="Proteomes" id="UP000598146"/>
    </source>
</evidence>